<dbReference type="Gene3D" id="1.20.1250.20">
    <property type="entry name" value="MFS general substrate transporter like domains"/>
    <property type="match status" value="1"/>
</dbReference>
<dbReference type="PANTHER" id="PTHR23502:SF185">
    <property type="entry name" value="MAJOR FACILITATOR SUPERFAMILY (MFS) PROFILE DOMAIN-CONTAINING PROTEIN"/>
    <property type="match status" value="1"/>
</dbReference>
<keyword evidence="2 6" id="KW-0812">Transmembrane</keyword>
<dbReference type="InterPro" id="IPR036259">
    <property type="entry name" value="MFS_trans_sf"/>
</dbReference>
<dbReference type="InterPro" id="IPR011701">
    <property type="entry name" value="MFS"/>
</dbReference>
<feature type="domain" description="Major facilitator superfamily (MFS) profile" evidence="7">
    <location>
        <begin position="21"/>
        <end position="520"/>
    </location>
</feature>
<reference evidence="8" key="1">
    <citation type="journal article" date="2023" name="PhytoFront">
        <title>Draft Genome Resources of Seven Strains of Tilletia horrida, Causal Agent of Kernel Smut of Rice.</title>
        <authorList>
            <person name="Khanal S."/>
            <person name="Antony Babu S."/>
            <person name="Zhou X.G."/>
        </authorList>
    </citation>
    <scope>NUCLEOTIDE SEQUENCE</scope>
    <source>
        <strain evidence="8">TX6</strain>
    </source>
</reference>
<keyword evidence="4 6" id="KW-0472">Membrane</keyword>
<feature type="transmembrane region" description="Helical" evidence="6">
    <location>
        <begin position="383"/>
        <end position="401"/>
    </location>
</feature>
<feature type="region of interest" description="Disordered" evidence="5">
    <location>
        <begin position="233"/>
        <end position="267"/>
    </location>
</feature>
<dbReference type="EMBL" id="JAPDMZ010000016">
    <property type="protein sequence ID" value="KAK0556392.1"/>
    <property type="molecule type" value="Genomic_DNA"/>
</dbReference>
<dbReference type="InterPro" id="IPR020846">
    <property type="entry name" value="MFS_dom"/>
</dbReference>
<evidence type="ECO:0000256" key="3">
    <source>
        <dbReference type="ARBA" id="ARBA00022989"/>
    </source>
</evidence>
<organism evidence="8 9">
    <name type="scientific">Tilletia horrida</name>
    <dbReference type="NCBI Taxonomy" id="155126"/>
    <lineage>
        <taxon>Eukaryota</taxon>
        <taxon>Fungi</taxon>
        <taxon>Dikarya</taxon>
        <taxon>Basidiomycota</taxon>
        <taxon>Ustilaginomycotina</taxon>
        <taxon>Exobasidiomycetes</taxon>
        <taxon>Tilletiales</taxon>
        <taxon>Tilletiaceae</taxon>
        <taxon>Tilletia</taxon>
    </lineage>
</organism>
<evidence type="ECO:0000256" key="6">
    <source>
        <dbReference type="SAM" id="Phobius"/>
    </source>
</evidence>
<evidence type="ECO:0000256" key="5">
    <source>
        <dbReference type="SAM" id="MobiDB-lite"/>
    </source>
</evidence>
<feature type="transmembrane region" description="Helical" evidence="6">
    <location>
        <begin position="21"/>
        <end position="45"/>
    </location>
</feature>
<accession>A0AAN6GWS9</accession>
<keyword evidence="9" id="KW-1185">Reference proteome</keyword>
<name>A0AAN6GWS9_9BASI</name>
<comment type="caution">
    <text evidence="8">The sequence shown here is derived from an EMBL/GenBank/DDBJ whole genome shotgun (WGS) entry which is preliminary data.</text>
</comment>
<feature type="transmembrane region" description="Helical" evidence="6">
    <location>
        <begin position="483"/>
        <end position="504"/>
    </location>
</feature>
<dbReference type="PROSITE" id="PS50850">
    <property type="entry name" value="MFS"/>
    <property type="match status" value="1"/>
</dbReference>
<feature type="transmembrane region" description="Helical" evidence="6">
    <location>
        <begin position="112"/>
        <end position="134"/>
    </location>
</feature>
<dbReference type="Proteomes" id="UP001176517">
    <property type="component" value="Unassembled WGS sequence"/>
</dbReference>
<feature type="compositionally biased region" description="Polar residues" evidence="5">
    <location>
        <begin position="233"/>
        <end position="244"/>
    </location>
</feature>
<feature type="transmembrane region" description="Helical" evidence="6">
    <location>
        <begin position="87"/>
        <end position="106"/>
    </location>
</feature>
<feature type="transmembrane region" description="Helical" evidence="6">
    <location>
        <begin position="57"/>
        <end position="75"/>
    </location>
</feature>
<evidence type="ECO:0000256" key="2">
    <source>
        <dbReference type="ARBA" id="ARBA00022692"/>
    </source>
</evidence>
<evidence type="ECO:0000259" key="7">
    <source>
        <dbReference type="PROSITE" id="PS50850"/>
    </source>
</evidence>
<keyword evidence="3 6" id="KW-1133">Transmembrane helix</keyword>
<dbReference type="GO" id="GO:0022857">
    <property type="term" value="F:transmembrane transporter activity"/>
    <property type="evidence" value="ECO:0007669"/>
    <property type="project" value="InterPro"/>
</dbReference>
<comment type="subcellular location">
    <subcellularLocation>
        <location evidence="1">Membrane</location>
        <topology evidence="1">Multi-pass membrane protein</topology>
    </subcellularLocation>
</comment>
<feature type="transmembrane region" description="Helical" evidence="6">
    <location>
        <begin position="453"/>
        <end position="471"/>
    </location>
</feature>
<feature type="transmembrane region" description="Helical" evidence="6">
    <location>
        <begin position="176"/>
        <end position="196"/>
    </location>
</feature>
<feature type="transmembrane region" description="Helical" evidence="6">
    <location>
        <begin position="299"/>
        <end position="320"/>
    </location>
</feature>
<protein>
    <recommendedName>
        <fullName evidence="7">Major facilitator superfamily (MFS) profile domain-containing protein</fullName>
    </recommendedName>
</protein>
<gene>
    <name evidence="8" type="ORF">OC846_001215</name>
</gene>
<evidence type="ECO:0000256" key="4">
    <source>
        <dbReference type="ARBA" id="ARBA00023136"/>
    </source>
</evidence>
<evidence type="ECO:0000313" key="8">
    <source>
        <dbReference type="EMBL" id="KAK0556392.1"/>
    </source>
</evidence>
<evidence type="ECO:0000256" key="1">
    <source>
        <dbReference type="ARBA" id="ARBA00004141"/>
    </source>
</evidence>
<dbReference type="AlphaFoldDB" id="A0AAN6GWS9"/>
<dbReference type="PANTHER" id="PTHR23502">
    <property type="entry name" value="MAJOR FACILITATOR SUPERFAMILY"/>
    <property type="match status" value="1"/>
</dbReference>
<feature type="transmembrane region" description="Helical" evidence="6">
    <location>
        <begin position="421"/>
        <end position="441"/>
    </location>
</feature>
<proteinExistence type="predicted"/>
<feature type="transmembrane region" description="Helical" evidence="6">
    <location>
        <begin position="340"/>
        <end position="362"/>
    </location>
</feature>
<dbReference type="Pfam" id="PF07690">
    <property type="entry name" value="MFS_1"/>
    <property type="match status" value="1"/>
</dbReference>
<dbReference type="GO" id="GO:0005886">
    <property type="term" value="C:plasma membrane"/>
    <property type="evidence" value="ECO:0007669"/>
    <property type="project" value="TreeGrafter"/>
</dbReference>
<sequence length="520" mass="56333">MDVSSDPKHPFNLPAWRKIAMLLALSIMTFVCNLEAAAHLTAFPLVAKSLHGTIPEAANSIGIAILGLGTGPLLWNPLSAAVGRRPVYIGTWILFMPCIVWCATATSMPSFFAARFLGSFCASTAQTIPAVSITEVWSPKSRGMAIAAWTLAMIFGPLIAPLICAAIIVRPASWRWMYWLCLILAGFTLILLVLFVPETLYTVKRVDHDGHVQVSDSVPAPLAPGDHMVATDFEQSSHSDSQAGPGQDGEKQFESGSVQNEKRAVADDEAGKGQLGLAYYPWQDPSKFFKSMVDPLRQALYLPILISSVWNGWIFCMSVGKTVVTPRIFENPPFSYKPVVVGTLFIASIIGAVIGKFVGGSLADLTITTLTRRSSHGRREPELRLPALIIPTAMVIVGTVVYGDGLDRGLHKGHNWVQPIIGSGIFYFGLSAVQGIVQTYCVEVDLRHAGSTILVYNLIKCVWGFAAPFFIPPWVFRGPQHAYIIQGAVAAGSGYFVIIVLLIAGRTLRKLQGLPMLSSP</sequence>
<evidence type="ECO:0000313" key="9">
    <source>
        <dbReference type="Proteomes" id="UP001176517"/>
    </source>
</evidence>
<feature type="transmembrane region" description="Helical" evidence="6">
    <location>
        <begin position="146"/>
        <end position="170"/>
    </location>
</feature>
<dbReference type="SUPFAM" id="SSF103473">
    <property type="entry name" value="MFS general substrate transporter"/>
    <property type="match status" value="1"/>
</dbReference>